<feature type="compositionally biased region" description="Acidic residues" evidence="2">
    <location>
        <begin position="243"/>
        <end position="257"/>
    </location>
</feature>
<evidence type="ECO:0000256" key="1">
    <source>
        <dbReference type="PROSITE-ProRule" id="PRU00371"/>
    </source>
</evidence>
<proteinExistence type="predicted"/>
<feature type="region of interest" description="Disordered" evidence="2">
    <location>
        <begin position="243"/>
        <end position="279"/>
    </location>
</feature>
<evidence type="ECO:0000313" key="4">
    <source>
        <dbReference type="EMBL" id="CAH1988453.1"/>
    </source>
</evidence>
<dbReference type="InterPro" id="IPR004210">
    <property type="entry name" value="BESS_motif"/>
</dbReference>
<dbReference type="GO" id="GO:0003677">
    <property type="term" value="F:DNA binding"/>
    <property type="evidence" value="ECO:0007669"/>
    <property type="project" value="InterPro"/>
</dbReference>
<keyword evidence="1" id="KW-0539">Nucleus</keyword>
<evidence type="ECO:0000259" key="3">
    <source>
        <dbReference type="PROSITE" id="PS51031"/>
    </source>
</evidence>
<dbReference type="Proteomes" id="UP001152888">
    <property type="component" value="Unassembled WGS sequence"/>
</dbReference>
<dbReference type="Pfam" id="PF02944">
    <property type="entry name" value="BESS"/>
    <property type="match status" value="1"/>
</dbReference>
<feature type="compositionally biased region" description="Polar residues" evidence="2">
    <location>
        <begin position="360"/>
        <end position="401"/>
    </location>
</feature>
<comment type="caution">
    <text evidence="4">The sequence shown here is derived from an EMBL/GenBank/DDBJ whole genome shotgun (WGS) entry which is preliminary data.</text>
</comment>
<dbReference type="PROSITE" id="PS51031">
    <property type="entry name" value="BESS"/>
    <property type="match status" value="1"/>
</dbReference>
<accession>A0A9P0PP65</accession>
<name>A0A9P0PP65_ACAOB</name>
<reference evidence="4" key="1">
    <citation type="submission" date="2022-03" db="EMBL/GenBank/DDBJ databases">
        <authorList>
            <person name="Sayadi A."/>
        </authorList>
    </citation>
    <scope>NUCLEOTIDE SEQUENCE</scope>
</reference>
<evidence type="ECO:0000256" key="2">
    <source>
        <dbReference type="SAM" id="MobiDB-lite"/>
    </source>
</evidence>
<gene>
    <name evidence="4" type="ORF">ACAOBT_LOCUS18488</name>
</gene>
<dbReference type="Pfam" id="PF10545">
    <property type="entry name" value="MADF_DNA_bdg"/>
    <property type="match status" value="1"/>
</dbReference>
<dbReference type="GO" id="GO:0005667">
    <property type="term" value="C:transcription regulator complex"/>
    <property type="evidence" value="ECO:0007669"/>
    <property type="project" value="TreeGrafter"/>
</dbReference>
<evidence type="ECO:0000313" key="5">
    <source>
        <dbReference type="Proteomes" id="UP001152888"/>
    </source>
</evidence>
<dbReference type="PANTHER" id="PTHR12243:SF69">
    <property type="entry name" value="SI:CH73-59F11.3"/>
    <property type="match status" value="1"/>
</dbReference>
<comment type="subcellular location">
    <subcellularLocation>
        <location evidence="1">Nucleus</location>
    </subcellularLocation>
</comment>
<dbReference type="GO" id="GO:0005634">
    <property type="term" value="C:nucleus"/>
    <property type="evidence" value="ECO:0007669"/>
    <property type="project" value="UniProtKB-SubCell"/>
</dbReference>
<feature type="domain" description="BESS" evidence="3">
    <location>
        <begin position="294"/>
        <end position="333"/>
    </location>
</feature>
<protein>
    <recommendedName>
        <fullName evidence="3">BESS domain-containing protein</fullName>
    </recommendedName>
</protein>
<dbReference type="AlphaFoldDB" id="A0A9P0PP65"/>
<sequence length="441" mass="49933">MQIDALECIYAQPKNVLFIHEGKKYIDIQLNRTCQSADGFNRTLIELQCETDIENNEHFVNRKEWRIKNCILYVPFVTSKACRNEDQSGVHKIEQPQYSIGDVDIVHDPPKEQAKERDVTVSHTDILYNEQNCTKFIKNNYTGYTFNISTLNFQVKVIGCPSIAFNYSNNSVSIVYPAHSPCINGREVQKKWANLRTCFRRELNAQKNTKSGQAATKRRKYVYFEQLLFLLPCMENRRTECNLEEDNSQENDEDDEQAGPSASTPIRQRKKRPNVSKHTDLDEALLKSLNATNADEDVNFALSLVPSLQNLTAEEKLDAKIGILNVFKQIRLARCVQSTQPTYRYNTVQQPMSSFPLYRGTNNMPPQQQSQAYTTRSTPSPNLPPTTIQNISSPGNSNETQNDCDKMVVNQPEACKLLEKAPVSAAYSAAAVAGTVILNGD</sequence>
<dbReference type="GO" id="GO:0006357">
    <property type="term" value="P:regulation of transcription by RNA polymerase II"/>
    <property type="evidence" value="ECO:0007669"/>
    <property type="project" value="TreeGrafter"/>
</dbReference>
<dbReference type="InterPro" id="IPR006578">
    <property type="entry name" value="MADF-dom"/>
</dbReference>
<dbReference type="EMBL" id="CAKOFQ010007045">
    <property type="protein sequence ID" value="CAH1988453.1"/>
    <property type="molecule type" value="Genomic_DNA"/>
</dbReference>
<feature type="region of interest" description="Disordered" evidence="2">
    <location>
        <begin position="360"/>
        <end position="403"/>
    </location>
</feature>
<dbReference type="InterPro" id="IPR039353">
    <property type="entry name" value="TF_Adf1"/>
</dbReference>
<dbReference type="OrthoDB" id="8118596at2759"/>
<organism evidence="4 5">
    <name type="scientific">Acanthoscelides obtectus</name>
    <name type="common">Bean weevil</name>
    <name type="synonym">Bruchus obtectus</name>
    <dbReference type="NCBI Taxonomy" id="200917"/>
    <lineage>
        <taxon>Eukaryota</taxon>
        <taxon>Metazoa</taxon>
        <taxon>Ecdysozoa</taxon>
        <taxon>Arthropoda</taxon>
        <taxon>Hexapoda</taxon>
        <taxon>Insecta</taxon>
        <taxon>Pterygota</taxon>
        <taxon>Neoptera</taxon>
        <taxon>Endopterygota</taxon>
        <taxon>Coleoptera</taxon>
        <taxon>Polyphaga</taxon>
        <taxon>Cucujiformia</taxon>
        <taxon>Chrysomeloidea</taxon>
        <taxon>Chrysomelidae</taxon>
        <taxon>Bruchinae</taxon>
        <taxon>Bruchini</taxon>
        <taxon>Acanthoscelides</taxon>
    </lineage>
</organism>
<dbReference type="PANTHER" id="PTHR12243">
    <property type="entry name" value="MADF DOMAIN TRANSCRIPTION FACTOR"/>
    <property type="match status" value="1"/>
</dbReference>
<keyword evidence="5" id="KW-1185">Reference proteome</keyword>